<comment type="subcellular location">
    <subcellularLocation>
        <location evidence="1">Membrane</location>
    </subcellularLocation>
</comment>
<keyword evidence="4 6" id="KW-0472">Membrane</keyword>
<dbReference type="STRING" id="1965070.A0A443RC85"/>
<keyword evidence="6" id="KW-1133">Transmembrane helix</keyword>
<evidence type="ECO:0000313" key="8">
    <source>
        <dbReference type="Proteomes" id="UP000285301"/>
    </source>
</evidence>
<feature type="transmembrane region" description="Helical" evidence="6">
    <location>
        <begin position="186"/>
        <end position="206"/>
    </location>
</feature>
<accession>A0A443RC85</accession>
<feature type="transmembrane region" description="Helical" evidence="6">
    <location>
        <begin position="218"/>
        <end position="241"/>
    </location>
</feature>
<dbReference type="InterPro" id="IPR014472">
    <property type="entry name" value="CHOPT"/>
</dbReference>
<sequence>IIPEWIAPNVLTFTGFLFTVSNAFLLTYFDYNFCASSDTIDECPPIPSWVWMACAISHFLAHTLDGVDGKQARKTKSSGPLGELFDHGLDSWTAFFVPFCIYSLFGRADYSEAPGRVLFIFWAIFLTFYFSHWEKYNTGVLYLPWTYDITQIALLIMYLVTYFMGYSIWKFDLPYIGISSGHLFEIVSHVGSFAISIPITCFNVYVLYKTKALKQANLYECVLPLVSLMLLFVITTFWAVYSPSDVVSKDPRVFFFMLGTFFSNIAVSTSTFKSIFKTNF</sequence>
<dbReference type="EMBL" id="NCKU01001173">
    <property type="protein sequence ID" value="RWS12881.1"/>
    <property type="molecule type" value="Genomic_DNA"/>
</dbReference>
<dbReference type="GO" id="GO:0005789">
    <property type="term" value="C:endoplasmic reticulum membrane"/>
    <property type="evidence" value="ECO:0007669"/>
    <property type="project" value="TreeGrafter"/>
</dbReference>
<evidence type="ECO:0000256" key="5">
    <source>
        <dbReference type="RuleBase" id="RU003750"/>
    </source>
</evidence>
<reference evidence="7 8" key="1">
    <citation type="journal article" date="2018" name="Gigascience">
        <title>Genomes of trombidid mites reveal novel predicted allergens and laterally-transferred genes associated with secondary metabolism.</title>
        <authorList>
            <person name="Dong X."/>
            <person name="Chaisiri K."/>
            <person name="Xia D."/>
            <person name="Armstrong S.D."/>
            <person name="Fang Y."/>
            <person name="Donnelly M.J."/>
            <person name="Kadowaki T."/>
            <person name="McGarry J.W."/>
            <person name="Darby A.C."/>
            <person name="Makepeace B.L."/>
        </authorList>
    </citation>
    <scope>NUCLEOTIDE SEQUENCE [LARGE SCALE GENOMIC DNA]</scope>
    <source>
        <strain evidence="7">UoL-WK</strain>
    </source>
</reference>
<keyword evidence="8" id="KW-1185">Reference proteome</keyword>
<feature type="transmembrane region" description="Helical" evidence="6">
    <location>
        <begin position="253"/>
        <end position="276"/>
    </location>
</feature>
<evidence type="ECO:0000313" key="7">
    <source>
        <dbReference type="EMBL" id="RWS12881.1"/>
    </source>
</evidence>
<gene>
    <name evidence="7" type="ORF">B4U79_04139</name>
</gene>
<evidence type="ECO:0000256" key="2">
    <source>
        <dbReference type="ARBA" id="ARBA00010441"/>
    </source>
</evidence>
<evidence type="ECO:0000256" key="4">
    <source>
        <dbReference type="ARBA" id="ARBA00023136"/>
    </source>
</evidence>
<dbReference type="InterPro" id="IPR048254">
    <property type="entry name" value="CDP_ALCOHOL_P_TRANSF_CS"/>
</dbReference>
<dbReference type="GO" id="GO:0004307">
    <property type="term" value="F:ethanolaminephosphotransferase activity"/>
    <property type="evidence" value="ECO:0007669"/>
    <property type="project" value="TreeGrafter"/>
</dbReference>
<keyword evidence="3 5" id="KW-0808">Transferase</keyword>
<dbReference type="InterPro" id="IPR000462">
    <property type="entry name" value="CDP-OH_P_trans"/>
</dbReference>
<organism evidence="7 8">
    <name type="scientific">Dinothrombium tinctorium</name>
    <dbReference type="NCBI Taxonomy" id="1965070"/>
    <lineage>
        <taxon>Eukaryota</taxon>
        <taxon>Metazoa</taxon>
        <taxon>Ecdysozoa</taxon>
        <taxon>Arthropoda</taxon>
        <taxon>Chelicerata</taxon>
        <taxon>Arachnida</taxon>
        <taxon>Acari</taxon>
        <taxon>Acariformes</taxon>
        <taxon>Trombidiformes</taxon>
        <taxon>Prostigmata</taxon>
        <taxon>Anystina</taxon>
        <taxon>Parasitengona</taxon>
        <taxon>Trombidioidea</taxon>
        <taxon>Trombidiidae</taxon>
        <taxon>Dinothrombium</taxon>
    </lineage>
</organism>
<dbReference type="Gene3D" id="1.20.120.1760">
    <property type="match status" value="1"/>
</dbReference>
<proteinExistence type="inferred from homology"/>
<name>A0A443RC85_9ACAR</name>
<dbReference type="OrthoDB" id="196717at2759"/>
<evidence type="ECO:0000256" key="6">
    <source>
        <dbReference type="SAM" id="Phobius"/>
    </source>
</evidence>
<feature type="transmembrane region" description="Helical" evidence="6">
    <location>
        <begin position="145"/>
        <end position="166"/>
    </location>
</feature>
<comment type="caution">
    <text evidence="7">The sequence shown here is derived from an EMBL/GenBank/DDBJ whole genome shotgun (WGS) entry which is preliminary data.</text>
</comment>
<dbReference type="GO" id="GO:0005794">
    <property type="term" value="C:Golgi apparatus"/>
    <property type="evidence" value="ECO:0007669"/>
    <property type="project" value="TreeGrafter"/>
</dbReference>
<dbReference type="Pfam" id="PF01066">
    <property type="entry name" value="CDP-OH_P_transf"/>
    <property type="match status" value="1"/>
</dbReference>
<comment type="similarity">
    <text evidence="2 5">Belongs to the CDP-alcohol phosphatidyltransferase class-I family.</text>
</comment>
<dbReference type="InterPro" id="IPR043130">
    <property type="entry name" value="CDP-OH_PTrfase_TM_dom"/>
</dbReference>
<dbReference type="Proteomes" id="UP000285301">
    <property type="component" value="Unassembled WGS sequence"/>
</dbReference>
<dbReference type="GO" id="GO:0006646">
    <property type="term" value="P:phosphatidylethanolamine biosynthetic process"/>
    <property type="evidence" value="ECO:0007669"/>
    <property type="project" value="TreeGrafter"/>
</dbReference>
<dbReference type="AlphaFoldDB" id="A0A443RC85"/>
<dbReference type="PROSITE" id="PS00379">
    <property type="entry name" value="CDP_ALCOHOL_P_TRANSF"/>
    <property type="match status" value="1"/>
</dbReference>
<dbReference type="PANTHER" id="PTHR10414">
    <property type="entry name" value="ETHANOLAMINEPHOSPHOTRANSFERASE"/>
    <property type="match status" value="1"/>
</dbReference>
<feature type="transmembrane region" description="Helical" evidence="6">
    <location>
        <begin position="7"/>
        <end position="29"/>
    </location>
</feature>
<feature type="transmembrane region" description="Helical" evidence="6">
    <location>
        <begin position="117"/>
        <end position="133"/>
    </location>
</feature>
<evidence type="ECO:0000256" key="3">
    <source>
        <dbReference type="ARBA" id="ARBA00022679"/>
    </source>
</evidence>
<keyword evidence="6" id="KW-0812">Transmembrane</keyword>
<evidence type="ECO:0000256" key="1">
    <source>
        <dbReference type="ARBA" id="ARBA00004370"/>
    </source>
</evidence>
<protein>
    <submittedName>
        <fullName evidence="7">Ethanolaminephosphotransferase 1-like protein</fullName>
    </submittedName>
</protein>
<feature type="non-terminal residue" evidence="7">
    <location>
        <position position="1"/>
    </location>
</feature>
<dbReference type="PANTHER" id="PTHR10414:SF71">
    <property type="entry name" value="FI05338P"/>
    <property type="match status" value="1"/>
</dbReference>
<dbReference type="FunFam" id="1.20.120.1760:FF:000016">
    <property type="entry name" value="ethanolaminephosphotransferase 1"/>
    <property type="match status" value="1"/>
</dbReference>